<protein>
    <submittedName>
        <fullName evidence="8">Flagellar biosynthetic protein FliR</fullName>
    </submittedName>
</protein>
<evidence type="ECO:0000256" key="1">
    <source>
        <dbReference type="ARBA" id="ARBA00004651"/>
    </source>
</evidence>
<dbReference type="EMBL" id="CP031417">
    <property type="protein sequence ID" value="AXK81722.1"/>
    <property type="molecule type" value="Genomic_DNA"/>
</dbReference>
<keyword evidence="9" id="KW-1185">Reference proteome</keyword>
<feature type="transmembrane region" description="Helical" evidence="7">
    <location>
        <begin position="66"/>
        <end position="86"/>
    </location>
</feature>
<keyword evidence="6 7" id="KW-0472">Membrane</keyword>
<feature type="transmembrane region" description="Helical" evidence="7">
    <location>
        <begin position="181"/>
        <end position="204"/>
    </location>
</feature>
<evidence type="ECO:0000256" key="4">
    <source>
        <dbReference type="ARBA" id="ARBA00022692"/>
    </source>
</evidence>
<dbReference type="GO" id="GO:0005886">
    <property type="term" value="C:plasma membrane"/>
    <property type="evidence" value="ECO:0007669"/>
    <property type="project" value="UniProtKB-SubCell"/>
</dbReference>
<keyword evidence="8" id="KW-0966">Cell projection</keyword>
<dbReference type="NCBIfam" id="NF009416">
    <property type="entry name" value="PRK12780.1"/>
    <property type="match status" value="1"/>
</dbReference>
<feature type="transmembrane region" description="Helical" evidence="7">
    <location>
        <begin position="6"/>
        <end position="26"/>
    </location>
</feature>
<gene>
    <name evidence="8" type="ORF">DW352_15040</name>
</gene>
<dbReference type="PANTHER" id="PTHR30065:SF1">
    <property type="entry name" value="SURFACE PRESENTATION OF ANTIGENS PROTEIN SPAR"/>
    <property type="match status" value="1"/>
</dbReference>
<evidence type="ECO:0000256" key="6">
    <source>
        <dbReference type="ARBA" id="ARBA00023136"/>
    </source>
</evidence>
<organism evidence="8 9">
    <name type="scientific">Pseudolabrys taiwanensis</name>
    <dbReference type="NCBI Taxonomy" id="331696"/>
    <lineage>
        <taxon>Bacteria</taxon>
        <taxon>Pseudomonadati</taxon>
        <taxon>Pseudomonadota</taxon>
        <taxon>Alphaproteobacteria</taxon>
        <taxon>Hyphomicrobiales</taxon>
        <taxon>Xanthobacteraceae</taxon>
        <taxon>Pseudolabrys</taxon>
    </lineage>
</organism>
<evidence type="ECO:0000256" key="5">
    <source>
        <dbReference type="ARBA" id="ARBA00022989"/>
    </source>
</evidence>
<dbReference type="InterPro" id="IPR002010">
    <property type="entry name" value="T3SS_IM_R"/>
</dbReference>
<evidence type="ECO:0000256" key="7">
    <source>
        <dbReference type="SAM" id="Phobius"/>
    </source>
</evidence>
<feature type="transmembrane region" description="Helical" evidence="7">
    <location>
        <begin position="210"/>
        <end position="230"/>
    </location>
</feature>
<evidence type="ECO:0000256" key="3">
    <source>
        <dbReference type="ARBA" id="ARBA00022475"/>
    </source>
</evidence>
<comment type="subcellular location">
    <subcellularLocation>
        <location evidence="1">Cell membrane</location>
        <topology evidence="1">Multi-pass membrane protein</topology>
    </subcellularLocation>
</comment>
<evidence type="ECO:0000313" key="9">
    <source>
        <dbReference type="Proteomes" id="UP000254889"/>
    </source>
</evidence>
<dbReference type="Pfam" id="PF01311">
    <property type="entry name" value="Bac_export_1"/>
    <property type="match status" value="1"/>
</dbReference>
<accession>A0A345ZXS5</accession>
<dbReference type="PANTHER" id="PTHR30065">
    <property type="entry name" value="FLAGELLAR BIOSYNTHETIC PROTEIN FLIR"/>
    <property type="match status" value="1"/>
</dbReference>
<dbReference type="Proteomes" id="UP000254889">
    <property type="component" value="Chromosome"/>
</dbReference>
<name>A0A345ZXS5_9HYPH</name>
<keyword evidence="8" id="KW-0282">Flagellum</keyword>
<reference evidence="8 9" key="1">
    <citation type="submission" date="2018-07" db="EMBL/GenBank/DDBJ databases">
        <authorList>
            <person name="Quirk P.G."/>
            <person name="Krulwich T.A."/>
        </authorList>
    </citation>
    <scope>NUCLEOTIDE SEQUENCE [LARGE SCALE GENOMIC DNA]</scope>
    <source>
        <strain evidence="8 9">CC-BB4</strain>
    </source>
</reference>
<dbReference type="RefSeq" id="WP_115692101.1">
    <property type="nucleotide sequence ID" value="NZ_CP031417.1"/>
</dbReference>
<sequence length="249" mass="26797">MTAGLSTAVLATFLVFCRVGTCLMVAPGYSRANIPVQVRLFLAVAVTLMLFPLLDGTVRPLVEDAAPAAVIRLIWSELMIGLLIGFTARVFFLALQTMATLIANAIGLSGVGGTVDDNEQAPALVPLITITATVLFFLTDQHWELLRGLIGSYRIWLPSVGITGETGFVQLVENLSQAFTLAFRIASPFVIYAAIVNLAIGLANKLTPTIPIYFISIPFVLFGGLLLVYLTSRELVLQFMLGFSSWLAG</sequence>
<feature type="transmembrane region" description="Helical" evidence="7">
    <location>
        <begin position="38"/>
        <end position="54"/>
    </location>
</feature>
<keyword evidence="5 7" id="KW-1133">Transmembrane helix</keyword>
<dbReference type="KEGG" id="ptaw:DW352_15040"/>
<keyword evidence="3" id="KW-1003">Cell membrane</keyword>
<keyword evidence="8" id="KW-0969">Cilium</keyword>
<dbReference type="PRINTS" id="PR00953">
    <property type="entry name" value="TYPE3IMRPROT"/>
</dbReference>
<evidence type="ECO:0000256" key="2">
    <source>
        <dbReference type="ARBA" id="ARBA00009772"/>
    </source>
</evidence>
<dbReference type="AlphaFoldDB" id="A0A345ZXS5"/>
<keyword evidence="4 7" id="KW-0812">Transmembrane</keyword>
<dbReference type="OrthoDB" id="9779817at2"/>
<comment type="similarity">
    <text evidence="2">Belongs to the FliR/MopE/SpaR family.</text>
</comment>
<evidence type="ECO:0000313" key="8">
    <source>
        <dbReference type="EMBL" id="AXK81722.1"/>
    </source>
</evidence>
<dbReference type="GO" id="GO:0006605">
    <property type="term" value="P:protein targeting"/>
    <property type="evidence" value="ECO:0007669"/>
    <property type="project" value="InterPro"/>
</dbReference>
<proteinExistence type="inferred from homology"/>